<evidence type="ECO:0000256" key="2">
    <source>
        <dbReference type="ARBA" id="ARBA00022729"/>
    </source>
</evidence>
<dbReference type="InterPro" id="IPR001967">
    <property type="entry name" value="Peptidase_S11_N"/>
</dbReference>
<evidence type="ECO:0000256" key="6">
    <source>
        <dbReference type="ARBA" id="ARBA00023316"/>
    </source>
</evidence>
<organism evidence="12 13">
    <name type="scientific">Bosea lathyri</name>
    <dbReference type="NCBI Taxonomy" id="1036778"/>
    <lineage>
        <taxon>Bacteria</taxon>
        <taxon>Pseudomonadati</taxon>
        <taxon>Pseudomonadota</taxon>
        <taxon>Alphaproteobacteria</taxon>
        <taxon>Hyphomicrobiales</taxon>
        <taxon>Boseaceae</taxon>
        <taxon>Bosea</taxon>
    </lineage>
</organism>
<evidence type="ECO:0000256" key="9">
    <source>
        <dbReference type="RuleBase" id="RU004016"/>
    </source>
</evidence>
<keyword evidence="2" id="KW-0732">Signal</keyword>
<feature type="active site" evidence="7">
    <location>
        <position position="137"/>
    </location>
</feature>
<keyword evidence="13" id="KW-1185">Reference proteome</keyword>
<dbReference type="Gene3D" id="3.30.70.1070">
    <property type="entry name" value="Sporulation related repeat"/>
    <property type="match status" value="1"/>
</dbReference>
<feature type="active site" description="Proton acceptor" evidence="7">
    <location>
        <position position="80"/>
    </location>
</feature>
<dbReference type="GO" id="GO:0006508">
    <property type="term" value="P:proteolysis"/>
    <property type="evidence" value="ECO:0007669"/>
    <property type="project" value="InterPro"/>
</dbReference>
<feature type="active site" description="Acyl-ester intermediate" evidence="7">
    <location>
        <position position="77"/>
    </location>
</feature>
<dbReference type="SUPFAM" id="SSF110997">
    <property type="entry name" value="Sporulation related repeat"/>
    <property type="match status" value="1"/>
</dbReference>
<dbReference type="InterPro" id="IPR007730">
    <property type="entry name" value="SPOR-like_dom"/>
</dbReference>
<keyword evidence="3" id="KW-0378">Hydrolase</keyword>
<evidence type="ECO:0000256" key="8">
    <source>
        <dbReference type="PIRSR" id="PIRSR618044-2"/>
    </source>
</evidence>
<dbReference type="InterPro" id="IPR036680">
    <property type="entry name" value="SPOR-like_sf"/>
</dbReference>
<evidence type="ECO:0000256" key="1">
    <source>
        <dbReference type="ARBA" id="ARBA00007164"/>
    </source>
</evidence>
<evidence type="ECO:0000256" key="3">
    <source>
        <dbReference type="ARBA" id="ARBA00022801"/>
    </source>
</evidence>
<dbReference type="GO" id="GO:0008360">
    <property type="term" value="P:regulation of cell shape"/>
    <property type="evidence" value="ECO:0007669"/>
    <property type="project" value="UniProtKB-KW"/>
</dbReference>
<evidence type="ECO:0000256" key="4">
    <source>
        <dbReference type="ARBA" id="ARBA00022960"/>
    </source>
</evidence>
<dbReference type="InterPro" id="IPR018044">
    <property type="entry name" value="Peptidase_S11"/>
</dbReference>
<sequence length="567" mass="60131">MVFCSVGSRRVRLRALVGLIGIVTIAASVVASPAEARKRRHPGGGGYTPPYAAMVVDVKSGRTLHAVNEDAPRIPASLTKVMTLYMLFEQMERGRFSMDSELKVSAYAASQPPTKLGLRPGSSIAVEDAIKGMITLSANDASVVVAEAIAGSEDAFADMMTRKARSLGMGSTRFHNPHGLPHSPPNLTTARDLTILARAIQERFPRYFPLFQTRSFQYGARTIRGHNRLLGRIEGVDGIKTGYTRASGFNLMTSAKTEGRQIVSIVLGGRSGASRDKIMADLVIANLPRAATSGRASTMVAEAPEPEERQERPRQAAAPQQVAAVEPAPLPVPRPRIEAEPVIPAAARAYAASTTTPIAPPRPLNVGAQPMQLSGMRPVTATTTPSAMRWSIGAQPSDAKILRPPANVDVTSSIAKVAEPVEQPAIRAAANKLAENKVEPRQSDAMPAVSTVAKAVAEPKVAEPKAAEPKVEPKAAQSHQAAIVASGKWMIQLGATDDEGKAKDILARARSKASGSLAEVSGYTEKVEKGGATLFRARFAGFDDSKDAQNACARLKRDGFACFATRG</sequence>
<evidence type="ECO:0000256" key="10">
    <source>
        <dbReference type="SAM" id="MobiDB-lite"/>
    </source>
</evidence>
<keyword evidence="5" id="KW-0573">Peptidoglycan synthesis</keyword>
<evidence type="ECO:0000259" key="11">
    <source>
        <dbReference type="PROSITE" id="PS51724"/>
    </source>
</evidence>
<evidence type="ECO:0000256" key="7">
    <source>
        <dbReference type="PIRSR" id="PIRSR618044-1"/>
    </source>
</evidence>
<keyword evidence="12" id="KW-0121">Carboxypeptidase</keyword>
<comment type="similarity">
    <text evidence="1 9">Belongs to the peptidase S11 family.</text>
</comment>
<gene>
    <name evidence="12" type="ORF">SAMN04488115_11568</name>
</gene>
<dbReference type="Pfam" id="PF00768">
    <property type="entry name" value="Peptidase_S11"/>
    <property type="match status" value="1"/>
</dbReference>
<dbReference type="PROSITE" id="PS51724">
    <property type="entry name" value="SPOR"/>
    <property type="match status" value="1"/>
</dbReference>
<evidence type="ECO:0000313" key="13">
    <source>
        <dbReference type="Proteomes" id="UP000236743"/>
    </source>
</evidence>
<keyword evidence="12" id="KW-0645">Protease</keyword>
<accession>A0A1H6D425</accession>
<dbReference type="PRINTS" id="PR00725">
    <property type="entry name" value="DADACBPTASE1"/>
</dbReference>
<feature type="region of interest" description="Disordered" evidence="10">
    <location>
        <begin position="295"/>
        <end position="335"/>
    </location>
</feature>
<keyword evidence="4" id="KW-0133">Cell shape</keyword>
<dbReference type="Pfam" id="PF05036">
    <property type="entry name" value="SPOR"/>
    <property type="match status" value="1"/>
</dbReference>
<reference evidence="12 13" key="1">
    <citation type="submission" date="2016-10" db="EMBL/GenBank/DDBJ databases">
        <authorList>
            <person name="de Groot N.N."/>
        </authorList>
    </citation>
    <scope>NUCLEOTIDE SEQUENCE [LARGE SCALE GENOMIC DNA]</scope>
    <source>
        <strain evidence="12 13">DSM 26656</strain>
    </source>
</reference>
<dbReference type="GO" id="GO:0009252">
    <property type="term" value="P:peptidoglycan biosynthetic process"/>
    <property type="evidence" value="ECO:0007669"/>
    <property type="project" value="UniProtKB-KW"/>
</dbReference>
<protein>
    <submittedName>
        <fullName evidence="12">D-alanyl-D-alanine carboxypeptidase</fullName>
    </submittedName>
</protein>
<dbReference type="PANTHER" id="PTHR21581:SF6">
    <property type="entry name" value="TRAFFICKING PROTEIN PARTICLE COMPLEX SUBUNIT 12"/>
    <property type="match status" value="1"/>
</dbReference>
<dbReference type="Gene3D" id="3.40.710.10">
    <property type="entry name" value="DD-peptidase/beta-lactamase superfamily"/>
    <property type="match status" value="1"/>
</dbReference>
<dbReference type="AlphaFoldDB" id="A0A1H6D425"/>
<dbReference type="InterPro" id="IPR012338">
    <property type="entry name" value="Beta-lactam/transpept-like"/>
</dbReference>
<evidence type="ECO:0000313" key="12">
    <source>
        <dbReference type="EMBL" id="SEG80050.1"/>
    </source>
</evidence>
<name>A0A1H6D425_9HYPH</name>
<proteinExistence type="inferred from homology"/>
<dbReference type="SUPFAM" id="SSF56601">
    <property type="entry name" value="beta-lactamase/transpeptidase-like"/>
    <property type="match status" value="1"/>
</dbReference>
<dbReference type="EMBL" id="FNUY01000015">
    <property type="protein sequence ID" value="SEG80050.1"/>
    <property type="molecule type" value="Genomic_DNA"/>
</dbReference>
<dbReference type="GO" id="GO:0042834">
    <property type="term" value="F:peptidoglycan binding"/>
    <property type="evidence" value="ECO:0007669"/>
    <property type="project" value="InterPro"/>
</dbReference>
<dbReference type="PANTHER" id="PTHR21581">
    <property type="entry name" value="D-ALANYL-D-ALANINE CARBOXYPEPTIDASE"/>
    <property type="match status" value="1"/>
</dbReference>
<evidence type="ECO:0000256" key="5">
    <source>
        <dbReference type="ARBA" id="ARBA00022984"/>
    </source>
</evidence>
<keyword evidence="6" id="KW-0961">Cell wall biogenesis/degradation</keyword>
<feature type="domain" description="SPOR" evidence="11">
    <location>
        <begin position="483"/>
        <end position="567"/>
    </location>
</feature>
<dbReference type="GO" id="GO:0009002">
    <property type="term" value="F:serine-type D-Ala-D-Ala carboxypeptidase activity"/>
    <property type="evidence" value="ECO:0007669"/>
    <property type="project" value="InterPro"/>
</dbReference>
<dbReference type="Proteomes" id="UP000236743">
    <property type="component" value="Unassembled WGS sequence"/>
</dbReference>
<dbReference type="GO" id="GO:0071555">
    <property type="term" value="P:cell wall organization"/>
    <property type="evidence" value="ECO:0007669"/>
    <property type="project" value="UniProtKB-KW"/>
</dbReference>
<feature type="binding site" evidence="8">
    <location>
        <position position="240"/>
    </location>
    <ligand>
        <name>substrate</name>
    </ligand>
</feature>
<feature type="compositionally biased region" description="Low complexity" evidence="10">
    <location>
        <begin position="315"/>
        <end position="327"/>
    </location>
</feature>